<gene>
    <name evidence="1" type="ORF">SDC9_147970</name>
</gene>
<dbReference type="AlphaFoldDB" id="A0A645EHM9"/>
<accession>A0A645EHM9</accession>
<proteinExistence type="predicted"/>
<organism evidence="1">
    <name type="scientific">bioreactor metagenome</name>
    <dbReference type="NCBI Taxonomy" id="1076179"/>
    <lineage>
        <taxon>unclassified sequences</taxon>
        <taxon>metagenomes</taxon>
        <taxon>ecological metagenomes</taxon>
    </lineage>
</organism>
<evidence type="ECO:0000313" key="1">
    <source>
        <dbReference type="EMBL" id="MPN00772.1"/>
    </source>
</evidence>
<dbReference type="EMBL" id="VSSQ01046799">
    <property type="protein sequence ID" value="MPN00772.1"/>
    <property type="molecule type" value="Genomic_DNA"/>
</dbReference>
<comment type="caution">
    <text evidence="1">The sequence shown here is derived from an EMBL/GenBank/DDBJ whole genome shotgun (WGS) entry which is preliminary data.</text>
</comment>
<name>A0A645EHM9_9ZZZZ</name>
<reference evidence="1" key="1">
    <citation type="submission" date="2019-08" db="EMBL/GenBank/DDBJ databases">
        <authorList>
            <person name="Kucharzyk K."/>
            <person name="Murdoch R.W."/>
            <person name="Higgins S."/>
            <person name="Loffler F."/>
        </authorList>
    </citation>
    <scope>NUCLEOTIDE SEQUENCE</scope>
</reference>
<sequence length="65" mass="7483">MGVEYIVNSFGNFNEEEVGQLINDHANGLCCCPCKTLGEMVRRVRVFLHDGKDLDPRFFTDYLRV</sequence>
<protein>
    <submittedName>
        <fullName evidence="1">Uncharacterized protein</fullName>
    </submittedName>
</protein>